<proteinExistence type="predicted"/>
<dbReference type="AlphaFoldDB" id="A0A1H8L873"/>
<dbReference type="STRING" id="310780.SAMN05216267_101588"/>
<dbReference type="GO" id="GO:0008270">
    <property type="term" value="F:zinc ion binding"/>
    <property type="evidence" value="ECO:0007669"/>
    <property type="project" value="InterPro"/>
</dbReference>
<keyword evidence="3" id="KW-1185">Reference proteome</keyword>
<sequence length="408" mass="46189">MVTAEADFRSWLVATGYEKAHVGLKYAVAVDSDGHLTRAWTHLCRVYVGAPPGRLTARCRTPPLRSSQRRAGGAMAPRERTCEEPTCERTYTATNRFCTRHRAKWVNCSEADCGAEFWSAGSRFCSKHRYPERECAADQCHHRFRASNRFCSRCRETWRECTTEGCGNVYHGNALNCRPCMSVERECVERGCTTRYRGTQSRCWDHRAVERRCQRNGCESVYRGTTLLCVACRTVERECAAKDCSAIYWGDRSLCNDCRKSDRQCPDCGGTFWGRTTRCGPCWWRQIPADVRSAIARANGNAYRARKLAAQVAGPVSAAEYERIRSEGPCVYCGEPATEVDHVRSLASHGGWEHPSNLVPACRFCNASKSDRLLIDWDQARVFHAVRRSEKVAAEYKRQLSELESLSV</sequence>
<gene>
    <name evidence="2" type="ORF">SAMN05216267_101588</name>
</gene>
<feature type="domain" description="HNH nuclease" evidence="1">
    <location>
        <begin position="317"/>
        <end position="367"/>
    </location>
</feature>
<keyword evidence="2" id="KW-0378">Hydrolase</keyword>
<dbReference type="Gene3D" id="1.10.30.50">
    <property type="match status" value="1"/>
</dbReference>
<dbReference type="CDD" id="cd00085">
    <property type="entry name" value="HNHc"/>
    <property type="match status" value="1"/>
</dbReference>
<accession>A0A1H8L873</accession>
<dbReference type="InterPro" id="IPR002711">
    <property type="entry name" value="HNH"/>
</dbReference>
<evidence type="ECO:0000313" key="2">
    <source>
        <dbReference type="EMBL" id="SEO01279.1"/>
    </source>
</evidence>
<dbReference type="Pfam" id="PF01844">
    <property type="entry name" value="HNH"/>
    <property type="match status" value="1"/>
</dbReference>
<keyword evidence="2" id="KW-0255">Endonuclease</keyword>
<evidence type="ECO:0000313" key="3">
    <source>
        <dbReference type="Proteomes" id="UP000181951"/>
    </source>
</evidence>
<dbReference type="GO" id="GO:0003676">
    <property type="term" value="F:nucleic acid binding"/>
    <property type="evidence" value="ECO:0007669"/>
    <property type="project" value="InterPro"/>
</dbReference>
<dbReference type="InterPro" id="IPR003615">
    <property type="entry name" value="HNH_nuc"/>
</dbReference>
<evidence type="ECO:0000259" key="1">
    <source>
        <dbReference type="SMART" id="SM00507"/>
    </source>
</evidence>
<keyword evidence="2" id="KW-0540">Nuclease</keyword>
<dbReference type="GO" id="GO:0004519">
    <property type="term" value="F:endonuclease activity"/>
    <property type="evidence" value="ECO:0007669"/>
    <property type="project" value="UniProtKB-KW"/>
</dbReference>
<name>A0A1H8L873_9ACTN</name>
<organism evidence="2 3">
    <name type="scientific">Actinacidiphila rubida</name>
    <dbReference type="NCBI Taxonomy" id="310780"/>
    <lineage>
        <taxon>Bacteria</taxon>
        <taxon>Bacillati</taxon>
        <taxon>Actinomycetota</taxon>
        <taxon>Actinomycetes</taxon>
        <taxon>Kitasatosporales</taxon>
        <taxon>Streptomycetaceae</taxon>
        <taxon>Actinacidiphila</taxon>
    </lineage>
</organism>
<dbReference type="Proteomes" id="UP000181951">
    <property type="component" value="Unassembled WGS sequence"/>
</dbReference>
<reference evidence="2 3" key="1">
    <citation type="submission" date="2016-10" db="EMBL/GenBank/DDBJ databases">
        <authorList>
            <person name="de Groot N.N."/>
        </authorList>
    </citation>
    <scope>NUCLEOTIDE SEQUENCE [LARGE SCALE GENOMIC DNA]</scope>
    <source>
        <strain evidence="2 3">CGMCC 4.2026</strain>
    </source>
</reference>
<dbReference type="EMBL" id="FODD01000015">
    <property type="protein sequence ID" value="SEO01279.1"/>
    <property type="molecule type" value="Genomic_DNA"/>
</dbReference>
<dbReference type="SMART" id="SM00507">
    <property type="entry name" value="HNHc"/>
    <property type="match status" value="1"/>
</dbReference>
<protein>
    <submittedName>
        <fullName evidence="2">HNH endonuclease</fullName>
    </submittedName>
</protein>